<dbReference type="RefSeq" id="WP_091756206.1">
    <property type="nucleotide sequence ID" value="NZ_FOHB01000001.1"/>
</dbReference>
<reference evidence="2" key="1">
    <citation type="submission" date="2016-10" db="EMBL/GenBank/DDBJ databases">
        <authorList>
            <person name="Varghese N."/>
            <person name="Submissions S."/>
        </authorList>
    </citation>
    <scope>NUCLEOTIDE SEQUENCE [LARGE SCALE GENOMIC DNA]</scope>
    <source>
        <strain evidence="2">CGMCC 1.6963</strain>
    </source>
</reference>
<dbReference type="EMBL" id="FOHB01000001">
    <property type="protein sequence ID" value="SER79224.1"/>
    <property type="molecule type" value="Genomic_DNA"/>
</dbReference>
<evidence type="ECO:0000313" key="1">
    <source>
        <dbReference type="EMBL" id="SER79224.1"/>
    </source>
</evidence>
<dbReference type="STRING" id="587636.SAMN05216199_1233"/>
<sequence length="64" mass="6633">MRTADHADTVNTGFWPAALSGRWPLHLIAPTGVATVSSMVAVATGRRDRCGVVTSAGVEGTVPR</sequence>
<keyword evidence="2" id="KW-1185">Reference proteome</keyword>
<dbReference type="AlphaFoldDB" id="A0A1H9S2R1"/>
<accession>A0A1H9S2R1</accession>
<evidence type="ECO:0000313" key="2">
    <source>
        <dbReference type="Proteomes" id="UP000199019"/>
    </source>
</evidence>
<organism evidence="1 2">
    <name type="scientific">Pedococcus cremeus</name>
    <dbReference type="NCBI Taxonomy" id="587636"/>
    <lineage>
        <taxon>Bacteria</taxon>
        <taxon>Bacillati</taxon>
        <taxon>Actinomycetota</taxon>
        <taxon>Actinomycetes</taxon>
        <taxon>Micrococcales</taxon>
        <taxon>Intrasporangiaceae</taxon>
        <taxon>Pedococcus</taxon>
    </lineage>
</organism>
<proteinExistence type="predicted"/>
<name>A0A1H9S2R1_9MICO</name>
<dbReference type="Proteomes" id="UP000199019">
    <property type="component" value="Unassembled WGS sequence"/>
</dbReference>
<protein>
    <submittedName>
        <fullName evidence="1">Uncharacterized protein</fullName>
    </submittedName>
</protein>
<gene>
    <name evidence="1" type="ORF">SAMN05216199_1233</name>
</gene>